<dbReference type="AlphaFoldDB" id="A0A7Y0BQT6"/>
<dbReference type="InterPro" id="IPR011611">
    <property type="entry name" value="PfkB_dom"/>
</dbReference>
<dbReference type="Gene3D" id="3.40.1190.20">
    <property type="match status" value="1"/>
</dbReference>
<dbReference type="Proteomes" id="UP000583556">
    <property type="component" value="Unassembled WGS sequence"/>
</dbReference>
<feature type="domain" description="Carbohydrate kinase PfkB" evidence="3">
    <location>
        <begin position="3"/>
        <end position="287"/>
    </location>
</feature>
<protein>
    <submittedName>
        <fullName evidence="4">Carbohydrate kinase family protein</fullName>
    </submittedName>
</protein>
<evidence type="ECO:0000256" key="2">
    <source>
        <dbReference type="ARBA" id="ARBA00022777"/>
    </source>
</evidence>
<dbReference type="GO" id="GO:0005829">
    <property type="term" value="C:cytosol"/>
    <property type="evidence" value="ECO:0007669"/>
    <property type="project" value="TreeGrafter"/>
</dbReference>
<dbReference type="EMBL" id="JABBGM010000006">
    <property type="protein sequence ID" value="NML94931.1"/>
    <property type="molecule type" value="Genomic_DNA"/>
</dbReference>
<dbReference type="GO" id="GO:0016301">
    <property type="term" value="F:kinase activity"/>
    <property type="evidence" value="ECO:0007669"/>
    <property type="project" value="UniProtKB-KW"/>
</dbReference>
<dbReference type="PANTHER" id="PTHR10584:SF166">
    <property type="entry name" value="RIBOKINASE"/>
    <property type="match status" value="1"/>
</dbReference>
<proteinExistence type="predicted"/>
<dbReference type="InterPro" id="IPR029056">
    <property type="entry name" value="Ribokinase-like"/>
</dbReference>
<keyword evidence="2 4" id="KW-0418">Kinase</keyword>
<organism evidence="4 5">
    <name type="scientific">Novosphingobium olei</name>
    <dbReference type="NCBI Taxonomy" id="2728851"/>
    <lineage>
        <taxon>Bacteria</taxon>
        <taxon>Pseudomonadati</taxon>
        <taxon>Pseudomonadota</taxon>
        <taxon>Alphaproteobacteria</taxon>
        <taxon>Sphingomonadales</taxon>
        <taxon>Sphingomonadaceae</taxon>
        <taxon>Novosphingobium</taxon>
    </lineage>
</organism>
<evidence type="ECO:0000313" key="4">
    <source>
        <dbReference type="EMBL" id="NML94931.1"/>
    </source>
</evidence>
<name>A0A7Y0BQT6_9SPHN</name>
<sequence>MAVGLTTLDIAVHPVASLPGEEGQIVERIALSPAGTAAGTAYVAQRLGLQAAVGSAIGIDPQGQLVRSMLEAEGVDTTLLVDDVAMPTSTTVLPIRPNGDRPNWHMLGASLFAPVTPAVLEALDRTAAVHWAAVGFPGTAGQGAGFLAAAKARGAFVTCDLIAPSPAAAQDLDALLPHVDIFMPSLAEVAVLFGKTDDLRAAADHFIAKGAGACLFKLGARGAALLTHDSVIEVPPWRIDPVDTTSCGDSVCAGFHAARHRGLSDRDAMAFACATAAQVASGIGTTGTLASYQGVVDFMATHQTATDASHG</sequence>
<accession>A0A7Y0BQT6</accession>
<comment type="caution">
    <text evidence="4">The sequence shown here is derived from an EMBL/GenBank/DDBJ whole genome shotgun (WGS) entry which is preliminary data.</text>
</comment>
<dbReference type="SUPFAM" id="SSF53613">
    <property type="entry name" value="Ribokinase-like"/>
    <property type="match status" value="1"/>
</dbReference>
<dbReference type="Pfam" id="PF00294">
    <property type="entry name" value="PfkB"/>
    <property type="match status" value="1"/>
</dbReference>
<evidence type="ECO:0000259" key="3">
    <source>
        <dbReference type="Pfam" id="PF00294"/>
    </source>
</evidence>
<reference evidence="4 5" key="1">
    <citation type="submission" date="2020-04" db="EMBL/GenBank/DDBJ databases">
        <title>Novosphingobium sp. TW-4 isolated from soil.</title>
        <authorList>
            <person name="Dahal R.H."/>
            <person name="Chaudhary D.K."/>
        </authorList>
    </citation>
    <scope>NUCLEOTIDE SEQUENCE [LARGE SCALE GENOMIC DNA]</scope>
    <source>
        <strain evidence="4 5">TW-4</strain>
    </source>
</reference>
<keyword evidence="5" id="KW-1185">Reference proteome</keyword>
<keyword evidence="1" id="KW-0808">Transferase</keyword>
<gene>
    <name evidence="4" type="ORF">HHL27_14750</name>
</gene>
<evidence type="ECO:0000256" key="1">
    <source>
        <dbReference type="ARBA" id="ARBA00022679"/>
    </source>
</evidence>
<evidence type="ECO:0000313" key="5">
    <source>
        <dbReference type="Proteomes" id="UP000583556"/>
    </source>
</evidence>
<dbReference type="PANTHER" id="PTHR10584">
    <property type="entry name" value="SUGAR KINASE"/>
    <property type="match status" value="1"/>
</dbReference>